<accession>A0A8J6B0B4</accession>
<comment type="subcellular location">
    <subcellularLocation>
        <location evidence="1">Cytoplasm</location>
        <location evidence="1">Cytoskeleton</location>
    </subcellularLocation>
</comment>
<evidence type="ECO:0000313" key="7">
    <source>
        <dbReference type="EMBL" id="KAG9391519.1"/>
    </source>
</evidence>
<keyword evidence="4" id="KW-0206">Cytoskeleton</keyword>
<dbReference type="InterPro" id="IPR009675">
    <property type="entry name" value="TPX2_fam"/>
</dbReference>
<evidence type="ECO:0000256" key="1">
    <source>
        <dbReference type="ARBA" id="ARBA00004245"/>
    </source>
</evidence>
<dbReference type="AlphaFoldDB" id="A0A8J6B0B4"/>
<evidence type="ECO:0000256" key="4">
    <source>
        <dbReference type="ARBA" id="ARBA00023212"/>
    </source>
</evidence>
<dbReference type="PANTHER" id="PTHR14326:SF44">
    <property type="entry name" value="TARGETING PROTEIN FOR XKLP2"/>
    <property type="match status" value="1"/>
</dbReference>
<evidence type="ECO:0000256" key="5">
    <source>
        <dbReference type="SAM" id="MobiDB-lite"/>
    </source>
</evidence>
<reference evidence="7" key="1">
    <citation type="submission" date="2021-05" db="EMBL/GenBank/DDBJ databases">
        <title>A free-living protist that lacks canonical eukaryotic 1 DNA replication and segregation systems.</title>
        <authorList>
            <person name="Salas-Leiva D.E."/>
            <person name="Tromer E.C."/>
            <person name="Curtis B.A."/>
            <person name="Jerlstrom-Hultqvist J."/>
            <person name="Kolisko M."/>
            <person name="Yi Z."/>
            <person name="Salas-Leiva J.S."/>
            <person name="Gallot-Lavallee L."/>
            <person name="Kops G.J.P.L."/>
            <person name="Archibald J.M."/>
            <person name="Simpson A.G.B."/>
            <person name="Roger A.J."/>
        </authorList>
    </citation>
    <scope>NUCLEOTIDE SEQUENCE</scope>
    <source>
        <strain evidence="7">BICM</strain>
    </source>
</reference>
<dbReference type="PANTHER" id="PTHR14326">
    <property type="entry name" value="TARGETING PROTEIN FOR XKLP2"/>
    <property type="match status" value="1"/>
</dbReference>
<dbReference type="Proteomes" id="UP000717585">
    <property type="component" value="Unassembled WGS sequence"/>
</dbReference>
<gene>
    <name evidence="7" type="ORF">J8273_6283</name>
</gene>
<feature type="domain" description="TPX2 C-terminal" evidence="6">
    <location>
        <begin position="164"/>
        <end position="211"/>
    </location>
</feature>
<evidence type="ECO:0000259" key="6">
    <source>
        <dbReference type="Pfam" id="PF06886"/>
    </source>
</evidence>
<evidence type="ECO:0000256" key="3">
    <source>
        <dbReference type="ARBA" id="ARBA00022490"/>
    </source>
</evidence>
<name>A0A8J6B0B4_9EUKA</name>
<feature type="region of interest" description="Disordered" evidence="5">
    <location>
        <begin position="126"/>
        <end position="184"/>
    </location>
</feature>
<comment type="similarity">
    <text evidence="2">Belongs to the TPX2 family.</text>
</comment>
<evidence type="ECO:0000256" key="2">
    <source>
        <dbReference type="ARBA" id="ARBA00005885"/>
    </source>
</evidence>
<dbReference type="OrthoDB" id="1684416at2759"/>
<proteinExistence type="inferred from homology"/>
<dbReference type="InterPro" id="IPR027329">
    <property type="entry name" value="TPX2_C"/>
</dbReference>
<comment type="caution">
    <text evidence="7">The sequence shown here is derived from an EMBL/GenBank/DDBJ whole genome shotgun (WGS) entry which is preliminary data.</text>
</comment>
<evidence type="ECO:0000313" key="8">
    <source>
        <dbReference type="Proteomes" id="UP000717585"/>
    </source>
</evidence>
<feature type="compositionally biased region" description="Basic and acidic residues" evidence="5">
    <location>
        <begin position="152"/>
        <end position="184"/>
    </location>
</feature>
<keyword evidence="8" id="KW-1185">Reference proteome</keyword>
<sequence>MASSADSERTAQFKARAVPKSVYTGAKLPEVESKPITIPETPQFALKNHVEPRPAHVEEEVALFKARPVPKEVYLGSLMAVVEPKPITLPETPKCFAGGLERTIHEPEPEPEHKFKARDMPREIYEHPGKHGVPTIPRKDATIPKTPNFPTEARRLAWEQKKAEQERKEQEEAAQRAEEEAAKAVAEKEELSKLRETLVHKARPVPKFYHRE</sequence>
<protein>
    <recommendedName>
        <fullName evidence="6">TPX2 C-terminal domain-containing protein</fullName>
    </recommendedName>
</protein>
<dbReference type="GO" id="GO:0060236">
    <property type="term" value="P:regulation of mitotic spindle organization"/>
    <property type="evidence" value="ECO:0007669"/>
    <property type="project" value="InterPro"/>
</dbReference>
<dbReference type="GO" id="GO:0005874">
    <property type="term" value="C:microtubule"/>
    <property type="evidence" value="ECO:0007669"/>
    <property type="project" value="InterPro"/>
</dbReference>
<keyword evidence="3" id="KW-0963">Cytoplasm</keyword>
<dbReference type="Pfam" id="PF06886">
    <property type="entry name" value="TPX2"/>
    <property type="match status" value="1"/>
</dbReference>
<dbReference type="GO" id="GO:0005819">
    <property type="term" value="C:spindle"/>
    <property type="evidence" value="ECO:0007669"/>
    <property type="project" value="InterPro"/>
</dbReference>
<organism evidence="7 8">
    <name type="scientific">Carpediemonas membranifera</name>
    <dbReference type="NCBI Taxonomy" id="201153"/>
    <lineage>
        <taxon>Eukaryota</taxon>
        <taxon>Metamonada</taxon>
        <taxon>Carpediemonas-like organisms</taxon>
        <taxon>Carpediemonas</taxon>
    </lineage>
</organism>
<dbReference type="EMBL" id="JAHDYR010000053">
    <property type="protein sequence ID" value="KAG9391519.1"/>
    <property type="molecule type" value="Genomic_DNA"/>
</dbReference>